<protein>
    <recommendedName>
        <fullName evidence="3">RRM domain-containing protein</fullName>
    </recommendedName>
</protein>
<dbReference type="AlphaFoldDB" id="A0A2I1HH36"/>
<gene>
    <name evidence="1" type="ORF">RhiirA4_479784</name>
</gene>
<sequence>MCLSKLYHTTAYVVFDSPASIDQFENTWAVLSHSADQRAVCRAHIALLASLLHGSIAADLTEIAEEISAKSVNIPFSYNSYNPKPYAYVHFSSADTKDSAMAITCTLKGIGLTWHEPNEVSSFCHCCDRPGCDPGHCAFSHAPQCPF</sequence>
<comment type="caution">
    <text evidence="1">The sequence shown here is derived from an EMBL/GenBank/DDBJ whole genome shotgun (WGS) entry which is preliminary data.</text>
</comment>
<reference evidence="1 2" key="1">
    <citation type="submission" date="2015-10" db="EMBL/GenBank/DDBJ databases">
        <title>Genome analyses suggest a sexual origin of heterokaryosis in a supposedly ancient asexual fungus.</title>
        <authorList>
            <person name="Ropars J."/>
            <person name="Sedzielewska K."/>
            <person name="Noel J."/>
            <person name="Charron P."/>
            <person name="Farinelli L."/>
            <person name="Marton T."/>
            <person name="Kruger M."/>
            <person name="Pelin A."/>
            <person name="Brachmann A."/>
            <person name="Corradi N."/>
        </authorList>
    </citation>
    <scope>NUCLEOTIDE SEQUENCE [LARGE SCALE GENOMIC DNA]</scope>
    <source>
        <strain evidence="1 2">A4</strain>
    </source>
</reference>
<organism evidence="1 2">
    <name type="scientific">Rhizophagus irregularis</name>
    <dbReference type="NCBI Taxonomy" id="588596"/>
    <lineage>
        <taxon>Eukaryota</taxon>
        <taxon>Fungi</taxon>
        <taxon>Fungi incertae sedis</taxon>
        <taxon>Mucoromycota</taxon>
        <taxon>Glomeromycotina</taxon>
        <taxon>Glomeromycetes</taxon>
        <taxon>Glomerales</taxon>
        <taxon>Glomeraceae</taxon>
        <taxon>Rhizophagus</taxon>
    </lineage>
</organism>
<dbReference type="Proteomes" id="UP000234323">
    <property type="component" value="Unassembled WGS sequence"/>
</dbReference>
<dbReference type="EMBL" id="LLXI01002862">
    <property type="protein sequence ID" value="PKY58130.1"/>
    <property type="molecule type" value="Genomic_DNA"/>
</dbReference>
<evidence type="ECO:0000313" key="2">
    <source>
        <dbReference type="Proteomes" id="UP000234323"/>
    </source>
</evidence>
<evidence type="ECO:0008006" key="3">
    <source>
        <dbReference type="Google" id="ProtNLM"/>
    </source>
</evidence>
<accession>A0A2I1HH36</accession>
<evidence type="ECO:0000313" key="1">
    <source>
        <dbReference type="EMBL" id="PKY58130.1"/>
    </source>
</evidence>
<proteinExistence type="predicted"/>
<name>A0A2I1HH36_9GLOM</name>
<keyword evidence="2" id="KW-1185">Reference proteome</keyword>